<proteinExistence type="predicted"/>
<dbReference type="AlphaFoldDB" id="A0A917NCB0"/>
<feature type="compositionally biased region" description="Basic and acidic residues" evidence="1">
    <location>
        <begin position="43"/>
        <end position="58"/>
    </location>
</feature>
<name>A0A917NCB0_9GAMM</name>
<evidence type="ECO:0000313" key="2">
    <source>
        <dbReference type="EMBL" id="GGI86729.1"/>
    </source>
</evidence>
<reference evidence="2" key="1">
    <citation type="journal article" date="2014" name="Int. J. Syst. Evol. Microbiol.">
        <title>Complete genome sequence of Corynebacterium casei LMG S-19264T (=DSM 44701T), isolated from a smear-ripened cheese.</title>
        <authorList>
            <consortium name="US DOE Joint Genome Institute (JGI-PGF)"/>
            <person name="Walter F."/>
            <person name="Albersmeier A."/>
            <person name="Kalinowski J."/>
            <person name="Ruckert C."/>
        </authorList>
    </citation>
    <scope>NUCLEOTIDE SEQUENCE</scope>
    <source>
        <strain evidence="2">JCM 13919</strain>
    </source>
</reference>
<comment type="caution">
    <text evidence="2">The sequence shown here is derived from an EMBL/GenBank/DDBJ whole genome shotgun (WGS) entry which is preliminary data.</text>
</comment>
<protein>
    <submittedName>
        <fullName evidence="2">Uncharacterized protein</fullName>
    </submittedName>
</protein>
<dbReference type="EMBL" id="BMOB01000006">
    <property type="protein sequence ID" value="GGI86729.1"/>
    <property type="molecule type" value="Genomic_DNA"/>
</dbReference>
<evidence type="ECO:0000256" key="1">
    <source>
        <dbReference type="SAM" id="MobiDB-lite"/>
    </source>
</evidence>
<keyword evidence="3" id="KW-1185">Reference proteome</keyword>
<accession>A0A917NCB0</accession>
<feature type="region of interest" description="Disordered" evidence="1">
    <location>
        <begin position="30"/>
        <end position="58"/>
    </location>
</feature>
<sequence>MSGSSNGFSYNPPHQDYIIQKIRDTYCGFIRDDPDKPGQVGSEDGRDKSGFSSRSDLDKNCSIRNKRYRTLYSTK</sequence>
<evidence type="ECO:0000313" key="3">
    <source>
        <dbReference type="Proteomes" id="UP000630149"/>
    </source>
</evidence>
<dbReference type="Proteomes" id="UP000630149">
    <property type="component" value="Unassembled WGS sequence"/>
</dbReference>
<organism evidence="2 3">
    <name type="scientific">Legionella impletisoli</name>
    <dbReference type="NCBI Taxonomy" id="343510"/>
    <lineage>
        <taxon>Bacteria</taxon>
        <taxon>Pseudomonadati</taxon>
        <taxon>Pseudomonadota</taxon>
        <taxon>Gammaproteobacteria</taxon>
        <taxon>Legionellales</taxon>
        <taxon>Legionellaceae</taxon>
        <taxon>Legionella</taxon>
    </lineage>
</organism>
<gene>
    <name evidence="2" type="ORF">GCM10007966_14260</name>
</gene>
<reference evidence="2" key="2">
    <citation type="submission" date="2020-09" db="EMBL/GenBank/DDBJ databases">
        <authorList>
            <person name="Sun Q."/>
            <person name="Ohkuma M."/>
        </authorList>
    </citation>
    <scope>NUCLEOTIDE SEQUENCE</scope>
    <source>
        <strain evidence="2">JCM 13919</strain>
    </source>
</reference>